<organism evidence="2 3">
    <name type="scientific">Rhynchophorus ferrugineus</name>
    <name type="common">Red palm weevil</name>
    <name type="synonym">Curculio ferrugineus</name>
    <dbReference type="NCBI Taxonomy" id="354439"/>
    <lineage>
        <taxon>Eukaryota</taxon>
        <taxon>Metazoa</taxon>
        <taxon>Ecdysozoa</taxon>
        <taxon>Arthropoda</taxon>
        <taxon>Hexapoda</taxon>
        <taxon>Insecta</taxon>
        <taxon>Pterygota</taxon>
        <taxon>Neoptera</taxon>
        <taxon>Endopterygota</taxon>
        <taxon>Coleoptera</taxon>
        <taxon>Polyphaga</taxon>
        <taxon>Cucujiformia</taxon>
        <taxon>Curculionidae</taxon>
        <taxon>Dryophthorinae</taxon>
        <taxon>Rhynchophorus</taxon>
    </lineage>
</organism>
<proteinExistence type="predicted"/>
<accession>A0A834IQB6</accession>
<evidence type="ECO:0000313" key="3">
    <source>
        <dbReference type="Proteomes" id="UP000625711"/>
    </source>
</evidence>
<dbReference type="EMBL" id="JAACXV010000078">
    <property type="protein sequence ID" value="KAF7284435.1"/>
    <property type="molecule type" value="Genomic_DNA"/>
</dbReference>
<protein>
    <submittedName>
        <fullName evidence="2">Uncharacterized protein</fullName>
    </submittedName>
</protein>
<evidence type="ECO:0000256" key="1">
    <source>
        <dbReference type="SAM" id="MobiDB-lite"/>
    </source>
</evidence>
<dbReference type="AlphaFoldDB" id="A0A834IQB6"/>
<evidence type="ECO:0000313" key="2">
    <source>
        <dbReference type="EMBL" id="KAF7284435.1"/>
    </source>
</evidence>
<feature type="region of interest" description="Disordered" evidence="1">
    <location>
        <begin position="62"/>
        <end position="93"/>
    </location>
</feature>
<reference evidence="2" key="1">
    <citation type="submission" date="2020-08" db="EMBL/GenBank/DDBJ databases">
        <title>Genome sequencing and assembly of the red palm weevil Rhynchophorus ferrugineus.</title>
        <authorList>
            <person name="Dias G.B."/>
            <person name="Bergman C.M."/>
            <person name="Manee M."/>
        </authorList>
    </citation>
    <scope>NUCLEOTIDE SEQUENCE</scope>
    <source>
        <strain evidence="2">AA-2017</strain>
        <tissue evidence="2">Whole larva</tissue>
    </source>
</reference>
<keyword evidence="3" id="KW-1185">Reference proteome</keyword>
<gene>
    <name evidence="2" type="ORF">GWI33_022217</name>
</gene>
<dbReference type="Proteomes" id="UP000625711">
    <property type="component" value="Unassembled WGS sequence"/>
</dbReference>
<name>A0A834IQB6_RHYFE</name>
<sequence length="93" mass="10365">MIVIVPGINTRPPRTIQSSPVTPFQTIQICPQLLNDRSSFLALYLPPSFLLSAYLKGYAITPNKEDSRSGESATPSQASRRRRWVPTRPANQP</sequence>
<comment type="caution">
    <text evidence="2">The sequence shown here is derived from an EMBL/GenBank/DDBJ whole genome shotgun (WGS) entry which is preliminary data.</text>
</comment>